<evidence type="ECO:0000313" key="7">
    <source>
        <dbReference type="EnsemblMetazoa" id="AEPI007766-PA"/>
    </source>
</evidence>
<evidence type="ECO:0000256" key="2">
    <source>
        <dbReference type="ARBA" id="ARBA00022771"/>
    </source>
</evidence>
<evidence type="ECO:0000256" key="4">
    <source>
        <dbReference type="ARBA" id="ARBA00023125"/>
    </source>
</evidence>
<name>A0A182PLE8_9DIPT</name>
<reference evidence="8" key="1">
    <citation type="submission" date="2013-03" db="EMBL/GenBank/DDBJ databases">
        <title>The Genome Sequence of Anopheles epiroticus epiroticus2.</title>
        <authorList>
            <consortium name="The Broad Institute Genomics Platform"/>
            <person name="Neafsey D.E."/>
            <person name="Howell P."/>
            <person name="Walker B."/>
            <person name="Young S.K."/>
            <person name="Zeng Q."/>
            <person name="Gargeya S."/>
            <person name="Fitzgerald M."/>
            <person name="Haas B."/>
            <person name="Abouelleil A."/>
            <person name="Allen A.W."/>
            <person name="Alvarado L."/>
            <person name="Arachchi H.M."/>
            <person name="Berlin A.M."/>
            <person name="Chapman S.B."/>
            <person name="Gainer-Dewar J."/>
            <person name="Goldberg J."/>
            <person name="Griggs A."/>
            <person name="Gujja S."/>
            <person name="Hansen M."/>
            <person name="Howarth C."/>
            <person name="Imamovic A."/>
            <person name="Ireland A."/>
            <person name="Larimer J."/>
            <person name="McCowan C."/>
            <person name="Murphy C."/>
            <person name="Pearson M."/>
            <person name="Poon T.W."/>
            <person name="Priest M."/>
            <person name="Roberts A."/>
            <person name="Saif S."/>
            <person name="Shea T."/>
            <person name="Sisk P."/>
            <person name="Sykes S."/>
            <person name="Wortman J."/>
            <person name="Nusbaum C."/>
            <person name="Birren B."/>
        </authorList>
    </citation>
    <scope>NUCLEOTIDE SEQUENCE [LARGE SCALE GENOMIC DNA]</scope>
    <source>
        <strain evidence="8">Epiroticus2</strain>
    </source>
</reference>
<dbReference type="InterPro" id="IPR026516">
    <property type="entry name" value="THAP1/10"/>
</dbReference>
<dbReference type="SMART" id="SM00692">
    <property type="entry name" value="DM3"/>
    <property type="match status" value="1"/>
</dbReference>
<dbReference type="InterPro" id="IPR006612">
    <property type="entry name" value="THAP_Znf"/>
</dbReference>
<keyword evidence="1" id="KW-0479">Metal-binding</keyword>
<evidence type="ECO:0000259" key="6">
    <source>
        <dbReference type="PROSITE" id="PS50950"/>
    </source>
</evidence>
<dbReference type="PANTHER" id="PTHR46600:SF11">
    <property type="entry name" value="THAP DOMAIN-CONTAINING PROTEIN 10"/>
    <property type="match status" value="1"/>
</dbReference>
<keyword evidence="2 5" id="KW-0863">Zinc-finger</keyword>
<keyword evidence="4 5" id="KW-0238">DNA-binding</keyword>
<dbReference type="Pfam" id="PF05485">
    <property type="entry name" value="THAP"/>
    <property type="match status" value="1"/>
</dbReference>
<keyword evidence="3" id="KW-0862">Zinc</keyword>
<evidence type="ECO:0000256" key="3">
    <source>
        <dbReference type="ARBA" id="ARBA00022833"/>
    </source>
</evidence>
<feature type="domain" description="THAP-type" evidence="6">
    <location>
        <begin position="1"/>
        <end position="86"/>
    </location>
</feature>
<dbReference type="PANTHER" id="PTHR46600">
    <property type="entry name" value="THAP DOMAIN-CONTAINING"/>
    <property type="match status" value="1"/>
</dbReference>
<dbReference type="AlphaFoldDB" id="A0A182PLE8"/>
<protein>
    <recommendedName>
        <fullName evidence="6">THAP-type domain-containing protein</fullName>
    </recommendedName>
</protein>
<dbReference type="PROSITE" id="PS50950">
    <property type="entry name" value="ZF_THAP"/>
    <property type="match status" value="1"/>
</dbReference>
<dbReference type="GO" id="GO:0008270">
    <property type="term" value="F:zinc ion binding"/>
    <property type="evidence" value="ECO:0007669"/>
    <property type="project" value="UniProtKB-KW"/>
</dbReference>
<sequence length="408" mass="45858">MGGCRCTFRDCENGTASRKDLHYFRYPKSDADRLYQWAKNANRLEFLDLPVDKLANKVVCQEHFERKMFMNELCDRLTKLAIPRLMPRPGTTTMNVETGTVHTESDSSSSLRELTIEPVQSSSQQTTRKQIVVQERRISSEIPAKRVKILNTQSITQKSTVGTPCEVIRIKTTSTPNGLRKVLNKDVFPLNNSAGPRMMKAKLLNEGNGSLALSVEDTNDVDIYMEDEVQLPDEPGPSPSSSYVNVPQQDVPNSTVGNTVQVVPEPATVYVVDPSLSAKMEQNIGEMEELKKLVQTLANRPEPQAVTQAAAPQKVVMERGPQLTKAQLFNSIKRYLNPAMVTLLRMELFAGPAERQWKPDEKSLAVDMLNLGEPVYDYFKEEFRFRLPSKSDAQQWKDSGEIDVDDAC</sequence>
<dbReference type="EnsemblMetazoa" id="AEPI007766-RA">
    <property type="protein sequence ID" value="AEPI007766-PA"/>
    <property type="gene ID" value="AEPI007766"/>
</dbReference>
<dbReference type="VEuPathDB" id="VectorBase:AEPI007766"/>
<organism evidence="7 8">
    <name type="scientific">Anopheles epiroticus</name>
    <dbReference type="NCBI Taxonomy" id="199890"/>
    <lineage>
        <taxon>Eukaryota</taxon>
        <taxon>Metazoa</taxon>
        <taxon>Ecdysozoa</taxon>
        <taxon>Arthropoda</taxon>
        <taxon>Hexapoda</taxon>
        <taxon>Insecta</taxon>
        <taxon>Pterygota</taxon>
        <taxon>Neoptera</taxon>
        <taxon>Endopterygota</taxon>
        <taxon>Diptera</taxon>
        <taxon>Nematocera</taxon>
        <taxon>Culicoidea</taxon>
        <taxon>Culicidae</taxon>
        <taxon>Anophelinae</taxon>
        <taxon>Anopheles</taxon>
    </lineage>
</organism>
<dbReference type="GO" id="GO:0043565">
    <property type="term" value="F:sequence-specific DNA binding"/>
    <property type="evidence" value="ECO:0007669"/>
    <property type="project" value="InterPro"/>
</dbReference>
<keyword evidence="8" id="KW-1185">Reference proteome</keyword>
<reference evidence="7" key="2">
    <citation type="submission" date="2020-05" db="UniProtKB">
        <authorList>
            <consortium name="EnsemblMetazoa"/>
        </authorList>
    </citation>
    <scope>IDENTIFICATION</scope>
    <source>
        <strain evidence="7">Epiroticus2</strain>
    </source>
</reference>
<dbReference type="Proteomes" id="UP000075885">
    <property type="component" value="Unassembled WGS sequence"/>
</dbReference>
<dbReference type="STRING" id="199890.A0A182PLE8"/>
<dbReference type="SUPFAM" id="SSF57716">
    <property type="entry name" value="Glucocorticoid receptor-like (DNA-binding domain)"/>
    <property type="match status" value="1"/>
</dbReference>
<evidence type="ECO:0000256" key="5">
    <source>
        <dbReference type="PROSITE-ProRule" id="PRU00309"/>
    </source>
</evidence>
<evidence type="ECO:0000256" key="1">
    <source>
        <dbReference type="ARBA" id="ARBA00022723"/>
    </source>
</evidence>
<dbReference type="SMART" id="SM00980">
    <property type="entry name" value="THAP"/>
    <property type="match status" value="1"/>
</dbReference>
<evidence type="ECO:0000313" key="8">
    <source>
        <dbReference type="Proteomes" id="UP000075885"/>
    </source>
</evidence>
<accession>A0A182PLE8</accession>
<proteinExistence type="predicted"/>